<reference evidence="1 2" key="1">
    <citation type="submission" date="2017-04" db="EMBL/GenBank/DDBJ databases">
        <title>Draft genome sequence of Marssonina coronaria NL1: causal agent of apple blotch.</title>
        <authorList>
            <person name="Cheng Q."/>
        </authorList>
    </citation>
    <scope>NUCLEOTIDE SEQUENCE [LARGE SCALE GENOMIC DNA]</scope>
    <source>
        <strain evidence="1 2">NL1</strain>
    </source>
</reference>
<evidence type="ECO:0000313" key="2">
    <source>
        <dbReference type="Proteomes" id="UP000242519"/>
    </source>
</evidence>
<accession>A0A218Z090</accession>
<proteinExistence type="predicted"/>
<dbReference type="InParanoid" id="A0A218Z090"/>
<name>A0A218Z090_9HELO</name>
<evidence type="ECO:0000313" key="1">
    <source>
        <dbReference type="EMBL" id="OWP01449.1"/>
    </source>
</evidence>
<organism evidence="1 2">
    <name type="scientific">Diplocarpon coronariae</name>
    <dbReference type="NCBI Taxonomy" id="2795749"/>
    <lineage>
        <taxon>Eukaryota</taxon>
        <taxon>Fungi</taxon>
        <taxon>Dikarya</taxon>
        <taxon>Ascomycota</taxon>
        <taxon>Pezizomycotina</taxon>
        <taxon>Leotiomycetes</taxon>
        <taxon>Helotiales</taxon>
        <taxon>Drepanopezizaceae</taxon>
        <taxon>Diplocarpon</taxon>
    </lineage>
</organism>
<dbReference type="Proteomes" id="UP000242519">
    <property type="component" value="Unassembled WGS sequence"/>
</dbReference>
<protein>
    <submittedName>
        <fullName evidence="1">Uncharacterized protein</fullName>
    </submittedName>
</protein>
<comment type="caution">
    <text evidence="1">The sequence shown here is derived from an EMBL/GenBank/DDBJ whole genome shotgun (WGS) entry which is preliminary data.</text>
</comment>
<dbReference type="AlphaFoldDB" id="A0A218Z090"/>
<dbReference type="STRING" id="503106.A0A218Z090"/>
<gene>
    <name evidence="1" type="ORF">B2J93_5732</name>
</gene>
<dbReference type="OrthoDB" id="4776573at2759"/>
<sequence length="534" mass="59804">MSVLSTFSTPPVRYATPSTLRRATTTSLTPESGSSCTKSISRLEEVTYPRPSSFDRDVDLIAMVPGLDPTKDRMFERHVFKHRMNAVHPLFNMPSDVKRRIYGFCFPDEARKLTLSPYFATKAVFPKDYFACVWDVLDPVWGGLEAFSVLRLELLTYFWTHYHFHVTLNEFSGPKFSPLSHLWILRHLDKVQHLTMEVDFTRFGCSQLKDAKKFGYHMEKTRILLAKIISGLSARPVGSTIAHLHLMCRRYDGFRLSEDGEVERVAERFCPDNILEVCDSLMALRGIAVECRLSGFSLEYSEYVLNTLFGNGKSWLEYITPMDDAWPSVTPKTPNMTEPPTPASLVSMEFSLKLHPSTSSRSFTEEVEDEMIKYASSLESESNYVLSSCHGLSAAVQPEGRENDTAVSDIILSTSYEVAAAVKSEDEESCTAEDGERNSQALPSEMTVTQYAAPHDTGECIFRYNTGFILDTSFCANAFSRSEAQLGSDVYIYTPYKFYSFTPPGFFSGSASGFCCAGTDSNGPPYRGSISGPN</sequence>
<keyword evidence="2" id="KW-1185">Reference proteome</keyword>
<dbReference type="EMBL" id="MZNU01000278">
    <property type="protein sequence ID" value="OWP01449.1"/>
    <property type="molecule type" value="Genomic_DNA"/>
</dbReference>